<evidence type="ECO:0000313" key="3">
    <source>
        <dbReference type="Proteomes" id="UP001482231"/>
    </source>
</evidence>
<protein>
    <recommendedName>
        <fullName evidence="4">Calcium-binding protein</fullName>
    </recommendedName>
</protein>
<dbReference type="Gene3D" id="2.150.10.10">
    <property type="entry name" value="Serralysin-like metalloprotease, C-terminal"/>
    <property type="match status" value="2"/>
</dbReference>
<dbReference type="Pfam" id="PF00353">
    <property type="entry name" value="HemolysinCabind"/>
    <property type="match status" value="3"/>
</dbReference>
<keyword evidence="3" id="KW-1185">Reference proteome</keyword>
<dbReference type="InterPro" id="IPR018511">
    <property type="entry name" value="Hemolysin-typ_Ca-bd_CS"/>
</dbReference>
<dbReference type="PRINTS" id="PR00313">
    <property type="entry name" value="CABNDNGRPT"/>
</dbReference>
<proteinExistence type="predicted"/>
<reference evidence="2 3" key="1">
    <citation type="submission" date="2024-02" db="EMBL/GenBank/DDBJ databases">
        <title>New thermophilic sulfur-oxidizing bacteria from a hot springs of the Uzon caldera (Kamchatka, Russia).</title>
        <authorList>
            <person name="Dukat A.M."/>
            <person name="Elcheninov A.G."/>
            <person name="Frolov E.N."/>
        </authorList>
    </citation>
    <scope>NUCLEOTIDE SEQUENCE [LARGE SCALE GENOMIC DNA]</scope>
    <source>
        <strain evidence="2 3">AK1</strain>
    </source>
</reference>
<dbReference type="Proteomes" id="UP001482231">
    <property type="component" value="Unassembled WGS sequence"/>
</dbReference>
<dbReference type="EMBL" id="JBAJEX010000003">
    <property type="protein sequence ID" value="MEO1766808.1"/>
    <property type="molecule type" value="Genomic_DNA"/>
</dbReference>
<dbReference type="PROSITE" id="PS00330">
    <property type="entry name" value="HEMOLYSIN_CALCIUM"/>
    <property type="match status" value="1"/>
</dbReference>
<feature type="region of interest" description="Disordered" evidence="1">
    <location>
        <begin position="413"/>
        <end position="435"/>
    </location>
</feature>
<sequence>MVYRHRQRDTESGAGIDAATLKVTRTEEGHIQIDYSAQDSVVIVNGLAGAVREYRFAGGETVSWAKLLGRALDDTVSSATSAAGAYIAGGKRADTLSATGGHSVLSGGQGNDSLTGDGGGNIYLYELGDGTDHIIDTGGHVDASGNPAPNRIVFGAGITPDMLTLHLSPLAIQVGSDANDVIYIDHFNPADVFANPSIGTFEFADGTVLTYEELLQRGFDLEGSAGDDAIRGTNIADRLTGNAGNDDLQGGAGDDSYFYQLGDGHDRVLDDDTTTDNRDRLRLGVGIRSNEVTVTRNYHDITLTFIDGGSVTLVGQLDGEGRGIEQVEVADGTTWLADELAARAEFVAPDPQYIEGTDGDDVLTDQDGDDTVVGRLAQIICDACSNYMRRARITCDAQRRMYCAHGSRPVAARHAARTRSSGGSGRALADRTARR</sequence>
<evidence type="ECO:0000256" key="1">
    <source>
        <dbReference type="SAM" id="MobiDB-lite"/>
    </source>
</evidence>
<name>A0ABV0EDR4_9BURK</name>
<organism evidence="2 3">
    <name type="scientific">Thiobacter aerophilum</name>
    <dbReference type="NCBI Taxonomy" id="3121275"/>
    <lineage>
        <taxon>Bacteria</taxon>
        <taxon>Pseudomonadati</taxon>
        <taxon>Pseudomonadota</taxon>
        <taxon>Betaproteobacteria</taxon>
        <taxon>Burkholderiales</taxon>
        <taxon>Thiobacteraceae</taxon>
        <taxon>Thiobacter</taxon>
    </lineage>
</organism>
<dbReference type="SUPFAM" id="SSF51120">
    <property type="entry name" value="beta-Roll"/>
    <property type="match status" value="2"/>
</dbReference>
<evidence type="ECO:0000313" key="2">
    <source>
        <dbReference type="EMBL" id="MEO1766808.1"/>
    </source>
</evidence>
<dbReference type="InterPro" id="IPR001343">
    <property type="entry name" value="Hemolysn_Ca-bd"/>
</dbReference>
<accession>A0ABV0EDR4</accession>
<comment type="caution">
    <text evidence="2">The sequence shown here is derived from an EMBL/GenBank/DDBJ whole genome shotgun (WGS) entry which is preliminary data.</text>
</comment>
<dbReference type="InterPro" id="IPR011049">
    <property type="entry name" value="Serralysin-like_metalloprot_C"/>
</dbReference>
<dbReference type="RefSeq" id="WP_347307915.1">
    <property type="nucleotide sequence ID" value="NZ_JBAJEX010000003.1"/>
</dbReference>
<gene>
    <name evidence="2" type="ORF">V6E02_06230</name>
</gene>
<evidence type="ECO:0008006" key="4">
    <source>
        <dbReference type="Google" id="ProtNLM"/>
    </source>
</evidence>